<dbReference type="EC" id="4.3.1.1" evidence="2 5"/>
<dbReference type="PANTHER" id="PTHR42696:SF2">
    <property type="entry name" value="ASPARTATE AMMONIA-LYASE"/>
    <property type="match status" value="1"/>
</dbReference>
<dbReference type="InterPro" id="IPR004708">
    <property type="entry name" value="ApsA"/>
</dbReference>
<keyword evidence="4 6" id="KW-0456">Lyase</keyword>
<dbReference type="EMBL" id="FMAR01000009">
    <property type="protein sequence ID" value="SCC45572.1"/>
    <property type="molecule type" value="Genomic_DNA"/>
</dbReference>
<gene>
    <name evidence="9" type="ORF">GA0116948_10998</name>
</gene>
<evidence type="ECO:0000259" key="7">
    <source>
        <dbReference type="Pfam" id="PF00206"/>
    </source>
</evidence>
<dbReference type="InterPro" id="IPR022761">
    <property type="entry name" value="Fumarate_lyase_N"/>
</dbReference>
<dbReference type="CDD" id="cd01357">
    <property type="entry name" value="Aspartase"/>
    <property type="match status" value="1"/>
</dbReference>
<dbReference type="Pfam" id="PF10415">
    <property type="entry name" value="FumaraseC_C"/>
    <property type="match status" value="1"/>
</dbReference>
<accession>A0A1C4EPW2</accession>
<dbReference type="AlphaFoldDB" id="A0A1C4EPW2"/>
<dbReference type="InterPro" id="IPR000362">
    <property type="entry name" value="Fumarate_lyase_fam"/>
</dbReference>
<dbReference type="InterPro" id="IPR051546">
    <property type="entry name" value="Aspartate_Ammonia-Lyase"/>
</dbReference>
<evidence type="ECO:0000256" key="3">
    <source>
        <dbReference type="ARBA" id="ARBA00016146"/>
    </source>
</evidence>
<dbReference type="STRING" id="1335309.GA0116948_10998"/>
<comment type="catalytic activity">
    <reaction evidence="6">
        <text>L-aspartate = fumarate + NH4(+)</text>
        <dbReference type="Rhea" id="RHEA:16601"/>
        <dbReference type="ChEBI" id="CHEBI:28938"/>
        <dbReference type="ChEBI" id="CHEBI:29806"/>
        <dbReference type="ChEBI" id="CHEBI:29991"/>
        <dbReference type="EC" id="4.3.1.1"/>
    </reaction>
</comment>
<evidence type="ECO:0000256" key="6">
    <source>
        <dbReference type="RuleBase" id="RU362017"/>
    </source>
</evidence>
<evidence type="ECO:0000313" key="10">
    <source>
        <dbReference type="Proteomes" id="UP000242818"/>
    </source>
</evidence>
<evidence type="ECO:0000313" key="9">
    <source>
        <dbReference type="EMBL" id="SCC45572.1"/>
    </source>
</evidence>
<dbReference type="Pfam" id="PF00206">
    <property type="entry name" value="Lyase_1"/>
    <property type="match status" value="1"/>
</dbReference>
<name>A0A1C4EPW2_9BACT</name>
<dbReference type="GO" id="GO:0008797">
    <property type="term" value="F:aspartate ammonia-lyase activity"/>
    <property type="evidence" value="ECO:0007669"/>
    <property type="project" value="UniProtKB-UniRule"/>
</dbReference>
<dbReference type="PANTHER" id="PTHR42696">
    <property type="entry name" value="ASPARTATE AMMONIA-LYASE"/>
    <property type="match status" value="1"/>
</dbReference>
<dbReference type="PROSITE" id="PS00163">
    <property type="entry name" value="FUMARATE_LYASES"/>
    <property type="match status" value="1"/>
</dbReference>
<dbReference type="GO" id="GO:0005829">
    <property type="term" value="C:cytosol"/>
    <property type="evidence" value="ECO:0007669"/>
    <property type="project" value="TreeGrafter"/>
</dbReference>
<dbReference type="SUPFAM" id="SSF48557">
    <property type="entry name" value="L-aspartase-like"/>
    <property type="match status" value="1"/>
</dbReference>
<dbReference type="GO" id="GO:0006099">
    <property type="term" value="P:tricarboxylic acid cycle"/>
    <property type="evidence" value="ECO:0007669"/>
    <property type="project" value="InterPro"/>
</dbReference>
<reference evidence="9 10" key="1">
    <citation type="submission" date="2016-08" db="EMBL/GenBank/DDBJ databases">
        <authorList>
            <person name="Seilhamer J.J."/>
        </authorList>
    </citation>
    <scope>NUCLEOTIDE SEQUENCE [LARGE SCALE GENOMIC DNA]</scope>
    <source>
        <strain evidence="9 10">A37T2</strain>
    </source>
</reference>
<keyword evidence="10" id="KW-1185">Reference proteome</keyword>
<feature type="domain" description="Fumarate lyase N-terminal" evidence="7">
    <location>
        <begin position="38"/>
        <end position="369"/>
    </location>
</feature>
<dbReference type="Gene3D" id="1.20.200.10">
    <property type="entry name" value="Fumarase/aspartase (Central domain)"/>
    <property type="match status" value="1"/>
</dbReference>
<dbReference type="PRINTS" id="PR00149">
    <property type="entry name" value="FUMRATELYASE"/>
</dbReference>
<evidence type="ECO:0000259" key="8">
    <source>
        <dbReference type="Pfam" id="PF10415"/>
    </source>
</evidence>
<sequence length="495" mass="53565">MDLTNVIPFCLRFNAKVVLHLAIIFTDMSTRLEHDFLGEREIPQDVYYGIQTLRSLENFHITGIPLQSEPLFVQALGYVKKAAALANKALGVLDAGIADAIVKACDRVIAGEFNNQFLSDLIQGGAGTSVNMNANEVIANVALEIMGHQKGAYQFCHPNNHVNCSQSTNDAYPTAFRIALINKLTAYRQSLGDLADAFADKGVAFQGVLKMGRTQLQDAVPMSMGDEFQAFATNLREELSRIEDSKGLIAEINMGATAIGTGVNAPAGYAALVTDQLRNITGLDLKLAADLIEATYDAGAYVQLSGVLKRTAVKVSKICNDLRLLSSGPRAGLHEINLPPLQPGSSIMPGKVNPVIPEVVNQTAFYVIGADLTVTMAAEAGQLQLNVMEPVIAFSLFTAITYMTNACITLREKCVVGITANAEHTRQMVMNSIGIVTQLNPIIGYEKSAAIAREALETGKSVHDLVVKEQRLITQAKWDEIFALQNLIKPIYINQ</sequence>
<dbReference type="FunFam" id="1.20.200.10:FF:000001">
    <property type="entry name" value="Fumarate hydratase, mitochondrial"/>
    <property type="match status" value="1"/>
</dbReference>
<evidence type="ECO:0000256" key="4">
    <source>
        <dbReference type="ARBA" id="ARBA00023239"/>
    </source>
</evidence>
<comment type="similarity">
    <text evidence="1 6">Belongs to the class-II fumarase/aspartase family. Aspartase subfamily.</text>
</comment>
<protein>
    <recommendedName>
        <fullName evidence="3 5">Aspartate ammonia-lyase</fullName>
        <shortName evidence="6">Aspartase</shortName>
        <ecNumber evidence="2 5">4.3.1.1</ecNumber>
    </recommendedName>
</protein>
<feature type="domain" description="Fumarase C C-terminal" evidence="8">
    <location>
        <begin position="435"/>
        <end position="488"/>
    </location>
</feature>
<dbReference type="Gene3D" id="1.10.275.10">
    <property type="entry name" value="Fumarase/aspartase (N-terminal domain)"/>
    <property type="match status" value="1"/>
</dbReference>
<organism evidence="9 10">
    <name type="scientific">Chitinophaga costaii</name>
    <dbReference type="NCBI Taxonomy" id="1335309"/>
    <lineage>
        <taxon>Bacteria</taxon>
        <taxon>Pseudomonadati</taxon>
        <taxon>Bacteroidota</taxon>
        <taxon>Chitinophagia</taxon>
        <taxon>Chitinophagales</taxon>
        <taxon>Chitinophagaceae</taxon>
        <taxon>Chitinophaga</taxon>
    </lineage>
</organism>
<dbReference type="Proteomes" id="UP000242818">
    <property type="component" value="Unassembled WGS sequence"/>
</dbReference>
<dbReference type="Gene3D" id="1.10.40.30">
    <property type="entry name" value="Fumarase/aspartase (C-terminal domain)"/>
    <property type="match status" value="1"/>
</dbReference>
<dbReference type="NCBIfam" id="TIGR00839">
    <property type="entry name" value="aspA"/>
    <property type="match status" value="1"/>
</dbReference>
<evidence type="ECO:0000256" key="5">
    <source>
        <dbReference type="NCBIfam" id="TIGR00839"/>
    </source>
</evidence>
<dbReference type="InterPro" id="IPR018951">
    <property type="entry name" value="Fumarase_C_C"/>
</dbReference>
<dbReference type="FunFam" id="1.10.275.10:FF:000001">
    <property type="entry name" value="Fumarate hydratase, mitochondrial"/>
    <property type="match status" value="1"/>
</dbReference>
<proteinExistence type="inferred from homology"/>
<dbReference type="InterPro" id="IPR008948">
    <property type="entry name" value="L-Aspartase-like"/>
</dbReference>
<evidence type="ECO:0000256" key="1">
    <source>
        <dbReference type="ARBA" id="ARBA00005596"/>
    </source>
</evidence>
<dbReference type="GO" id="GO:0006531">
    <property type="term" value="P:aspartate metabolic process"/>
    <property type="evidence" value="ECO:0007669"/>
    <property type="project" value="InterPro"/>
</dbReference>
<dbReference type="NCBIfam" id="NF008909">
    <property type="entry name" value="PRK12273.1"/>
    <property type="match status" value="1"/>
</dbReference>
<dbReference type="InterPro" id="IPR020557">
    <property type="entry name" value="Fumarate_lyase_CS"/>
</dbReference>
<evidence type="ECO:0000256" key="2">
    <source>
        <dbReference type="ARBA" id="ARBA00012992"/>
    </source>
</evidence>
<dbReference type="InterPro" id="IPR024083">
    <property type="entry name" value="Fumarase/histidase_N"/>
</dbReference>